<accession>A0A644ZMG7</accession>
<organism evidence="2">
    <name type="scientific">bioreactor metagenome</name>
    <dbReference type="NCBI Taxonomy" id="1076179"/>
    <lineage>
        <taxon>unclassified sequences</taxon>
        <taxon>metagenomes</taxon>
        <taxon>ecological metagenomes</taxon>
    </lineage>
</organism>
<proteinExistence type="predicted"/>
<protein>
    <submittedName>
        <fullName evidence="2">Uncharacterized protein</fullName>
    </submittedName>
</protein>
<gene>
    <name evidence="2" type="ORF">SDC9_88757</name>
</gene>
<evidence type="ECO:0000313" key="2">
    <source>
        <dbReference type="EMBL" id="MPM42095.1"/>
    </source>
</evidence>
<feature type="region of interest" description="Disordered" evidence="1">
    <location>
        <begin position="1"/>
        <end position="25"/>
    </location>
</feature>
<dbReference type="AlphaFoldDB" id="A0A644ZMG7"/>
<comment type="caution">
    <text evidence="2">The sequence shown here is derived from an EMBL/GenBank/DDBJ whole genome shotgun (WGS) entry which is preliminary data.</text>
</comment>
<evidence type="ECO:0000256" key="1">
    <source>
        <dbReference type="SAM" id="MobiDB-lite"/>
    </source>
</evidence>
<reference evidence="2" key="1">
    <citation type="submission" date="2019-08" db="EMBL/GenBank/DDBJ databases">
        <authorList>
            <person name="Kucharzyk K."/>
            <person name="Murdoch R.W."/>
            <person name="Higgins S."/>
            <person name="Loffler F."/>
        </authorList>
    </citation>
    <scope>NUCLEOTIDE SEQUENCE</scope>
</reference>
<name>A0A644ZMG7_9ZZZZ</name>
<dbReference type="EMBL" id="VSSQ01009598">
    <property type="protein sequence ID" value="MPM42095.1"/>
    <property type="molecule type" value="Genomic_DNA"/>
</dbReference>
<feature type="compositionally biased region" description="Basic and acidic residues" evidence="1">
    <location>
        <begin position="1"/>
        <end position="11"/>
    </location>
</feature>
<sequence>MRHERDSRGSIHADAVPENPVDQGREARQIVRMMAAGMAEDGDFAAVWRAAGGRFHADAEYRVAG</sequence>